<organism evidence="2">
    <name type="scientific">Glycine max</name>
    <name type="common">Soybean</name>
    <name type="synonym">Glycine hispida</name>
    <dbReference type="NCBI Taxonomy" id="3847"/>
    <lineage>
        <taxon>Eukaryota</taxon>
        <taxon>Viridiplantae</taxon>
        <taxon>Streptophyta</taxon>
        <taxon>Embryophyta</taxon>
        <taxon>Tracheophyta</taxon>
        <taxon>Spermatophyta</taxon>
        <taxon>Magnoliopsida</taxon>
        <taxon>eudicotyledons</taxon>
        <taxon>Gunneridae</taxon>
        <taxon>Pentapetalae</taxon>
        <taxon>rosids</taxon>
        <taxon>fabids</taxon>
        <taxon>Fabales</taxon>
        <taxon>Fabaceae</taxon>
        <taxon>Papilionoideae</taxon>
        <taxon>50 kb inversion clade</taxon>
        <taxon>NPAAA clade</taxon>
        <taxon>indigoferoid/millettioid clade</taxon>
        <taxon>Phaseoleae</taxon>
        <taxon>Glycine</taxon>
        <taxon>Glycine subgen. Soja</taxon>
    </lineage>
</organism>
<keyword evidence="4" id="KW-1185">Reference proteome</keyword>
<name>A0A0R0HL87_SOYBN</name>
<dbReference type="AlphaFoldDB" id="A0A0R0HL87"/>
<evidence type="ECO:0000313" key="4">
    <source>
        <dbReference type="Proteomes" id="UP000008827"/>
    </source>
</evidence>
<dbReference type="PaxDb" id="3847-GLYMA11G35971.1"/>
<dbReference type="EMBL" id="CM000844">
    <property type="protein sequence ID" value="KRH31228.1"/>
    <property type="molecule type" value="Genomic_DNA"/>
</dbReference>
<dbReference type="Pfam" id="PF01107">
    <property type="entry name" value="MP"/>
    <property type="match status" value="1"/>
</dbReference>
<feature type="compositionally biased region" description="Acidic residues" evidence="1">
    <location>
        <begin position="376"/>
        <end position="388"/>
    </location>
</feature>
<dbReference type="OMA" id="LVCARIT"/>
<gene>
    <name evidence="2" type="ORF">GLYMA_11G235900</name>
</gene>
<feature type="region of interest" description="Disordered" evidence="1">
    <location>
        <begin position="611"/>
        <end position="634"/>
    </location>
</feature>
<evidence type="ECO:0000256" key="1">
    <source>
        <dbReference type="SAM" id="MobiDB-lite"/>
    </source>
</evidence>
<protein>
    <recommendedName>
        <fullName evidence="5">Polyprotein</fullName>
    </recommendedName>
</protein>
<dbReference type="PANTHER" id="PTHR48435:SF1">
    <property type="entry name" value="POLYPROTEIN"/>
    <property type="match status" value="1"/>
</dbReference>
<dbReference type="InParanoid" id="A0A0R0HL87"/>
<dbReference type="InterPro" id="IPR053098">
    <property type="entry name" value="Petuviruses_polyprotein"/>
</dbReference>
<dbReference type="STRING" id="3847.A0A0R0HL87"/>
<sequence length="634" mass="72267">MAMVKRSIGVCKRLPGSSSCLSTSTATSDNDIARRLQLPPFDYKPRPYKGPLADEVFAKRKKFLGLPCSTSIKNLHRYSLRSITSLITTRKPQMKEYVQSSRMDQCSLTATSEEQYGYTHLHYGAIRLVLSLHGRRGLLVTARVSLLDSSYIHYENAMIGTVLTTLHAGSVVLTIFPNYNVSLRDPTLSQRMKVQIQITGAEQVSEAHSTTLHHQIIYRLQNHAVNLSLPTSHDSALFVLANNQEETPSIVQIPRNISRKELQELIPLQWVIGYEKLRENTKPLSTSQATFRRSVDELVTTTFKKPDEASSSNSSEVFHSLMIKPKVKEDSRMPIFAVKADGSVIYSDKVNGHFIWDVAPEMCDPDCSCDEHNGDTDEEEDDDEEDEWRPDPKPCKPPPPPQRRSDPENGPWMRIKKKFPEDPFWKEKRMAEILDSSNTYTLHDVFLHIYDQEFPSLEKKTDPVTKVSTKPYIIPTEVGPEGKLKSPSQAEEVLNWQTDNSRAQNHLLKKIDEKIDKICTQLSKEIVRLEEEWRKTTFGAASDAKEREIRRLKAQVQDLDRYIGSKMTEKQKSVLDPYSFLTPHSPTFYSPFPNPPDYLFPKASQSWSLPTASAYKKKPEPPKKESTRLNISSQ</sequence>
<proteinExistence type="predicted"/>
<dbReference type="InterPro" id="IPR028919">
    <property type="entry name" value="Viral_movement"/>
</dbReference>
<dbReference type="EnsemblPlants" id="KRH31228">
    <property type="protein sequence ID" value="KRH31228"/>
    <property type="gene ID" value="GLYMA_11G235900"/>
</dbReference>
<accession>A0A0R0HL87</accession>
<feature type="compositionally biased region" description="Basic and acidic residues" evidence="1">
    <location>
        <begin position="617"/>
        <end position="627"/>
    </location>
</feature>
<evidence type="ECO:0008006" key="5">
    <source>
        <dbReference type="Google" id="ProtNLM"/>
    </source>
</evidence>
<reference evidence="3" key="2">
    <citation type="submission" date="2018-02" db="UniProtKB">
        <authorList>
            <consortium name="EnsemblPlants"/>
        </authorList>
    </citation>
    <scope>IDENTIFICATION</scope>
    <source>
        <strain evidence="3">Williams 82</strain>
    </source>
</reference>
<dbReference type="Proteomes" id="UP000008827">
    <property type="component" value="Chromosome 11"/>
</dbReference>
<dbReference type="PANTHER" id="PTHR48435">
    <property type="entry name" value="POLYPROTEIN"/>
    <property type="match status" value="1"/>
</dbReference>
<dbReference type="SMR" id="A0A0R0HL87"/>
<dbReference type="Gramene" id="KRH31228">
    <property type="protein sequence ID" value="KRH31228"/>
    <property type="gene ID" value="GLYMA_11G235900"/>
</dbReference>
<reference evidence="2" key="3">
    <citation type="submission" date="2018-07" db="EMBL/GenBank/DDBJ databases">
        <title>WGS assembly of Glycine max.</title>
        <authorList>
            <person name="Schmutz J."/>
            <person name="Cannon S."/>
            <person name="Schlueter J."/>
            <person name="Ma J."/>
            <person name="Mitros T."/>
            <person name="Nelson W."/>
            <person name="Hyten D."/>
            <person name="Song Q."/>
            <person name="Thelen J."/>
            <person name="Cheng J."/>
            <person name="Xu D."/>
            <person name="Hellsten U."/>
            <person name="May G."/>
            <person name="Yu Y."/>
            <person name="Sakurai T."/>
            <person name="Umezawa T."/>
            <person name="Bhattacharyya M."/>
            <person name="Sandhu D."/>
            <person name="Valliyodan B."/>
            <person name="Lindquist E."/>
            <person name="Peto M."/>
            <person name="Grant D."/>
            <person name="Shu S."/>
            <person name="Goodstein D."/>
            <person name="Barry K."/>
            <person name="Futrell-Griggs M."/>
            <person name="Abernathy B."/>
            <person name="Du J."/>
            <person name="Tian Z."/>
            <person name="Zhu L."/>
            <person name="Gill N."/>
            <person name="Joshi T."/>
            <person name="Libault M."/>
            <person name="Sethuraman A."/>
            <person name="Zhang X."/>
            <person name="Shinozaki K."/>
            <person name="Nguyen H."/>
            <person name="Wing R."/>
            <person name="Cregan P."/>
            <person name="Specht J."/>
            <person name="Grimwood J."/>
            <person name="Rokhsar D."/>
            <person name="Stacey G."/>
            <person name="Shoemaker R."/>
            <person name="Jackson S."/>
        </authorList>
    </citation>
    <scope>NUCLEOTIDE SEQUENCE</scope>
    <source>
        <tissue evidence="2">Callus</tissue>
    </source>
</reference>
<reference evidence="2 3" key="1">
    <citation type="journal article" date="2010" name="Nature">
        <title>Genome sequence of the palaeopolyploid soybean.</title>
        <authorList>
            <person name="Schmutz J."/>
            <person name="Cannon S.B."/>
            <person name="Schlueter J."/>
            <person name="Ma J."/>
            <person name="Mitros T."/>
            <person name="Nelson W."/>
            <person name="Hyten D.L."/>
            <person name="Song Q."/>
            <person name="Thelen J.J."/>
            <person name="Cheng J."/>
            <person name="Xu D."/>
            <person name="Hellsten U."/>
            <person name="May G.D."/>
            <person name="Yu Y."/>
            <person name="Sakurai T."/>
            <person name="Umezawa T."/>
            <person name="Bhattacharyya M.K."/>
            <person name="Sandhu D."/>
            <person name="Valliyodan B."/>
            <person name="Lindquist E."/>
            <person name="Peto M."/>
            <person name="Grant D."/>
            <person name="Shu S."/>
            <person name="Goodstein D."/>
            <person name="Barry K."/>
            <person name="Futrell-Griggs M."/>
            <person name="Abernathy B."/>
            <person name="Du J."/>
            <person name="Tian Z."/>
            <person name="Zhu L."/>
            <person name="Gill N."/>
            <person name="Joshi T."/>
            <person name="Libault M."/>
            <person name="Sethuraman A."/>
            <person name="Zhang X.-C."/>
            <person name="Shinozaki K."/>
            <person name="Nguyen H.T."/>
            <person name="Wing R.A."/>
            <person name="Cregan P."/>
            <person name="Specht J."/>
            <person name="Grimwood J."/>
            <person name="Rokhsar D."/>
            <person name="Stacey G."/>
            <person name="Shoemaker R.C."/>
            <person name="Jackson S.A."/>
        </authorList>
    </citation>
    <scope>NUCLEOTIDE SEQUENCE</scope>
    <source>
        <strain evidence="3">cv. Williams 82</strain>
        <tissue evidence="2">Callus</tissue>
    </source>
</reference>
<evidence type="ECO:0000313" key="3">
    <source>
        <dbReference type="EnsemblPlants" id="KRH31228"/>
    </source>
</evidence>
<evidence type="ECO:0000313" key="2">
    <source>
        <dbReference type="EMBL" id="KRH31228.1"/>
    </source>
</evidence>
<feature type="region of interest" description="Disordered" evidence="1">
    <location>
        <begin position="369"/>
        <end position="415"/>
    </location>
</feature>